<evidence type="ECO:0000256" key="11">
    <source>
        <dbReference type="ARBA" id="ARBA00023209"/>
    </source>
</evidence>
<feature type="compositionally biased region" description="Basic and acidic residues" evidence="16">
    <location>
        <begin position="54"/>
        <end position="64"/>
    </location>
</feature>
<dbReference type="Proteomes" id="UP000695022">
    <property type="component" value="Unplaced"/>
</dbReference>
<name>A0ABM1F3D0_PRICU</name>
<evidence type="ECO:0000256" key="1">
    <source>
        <dbReference type="ARBA" id="ARBA00004167"/>
    </source>
</evidence>
<accession>A0ABM1F3D0</accession>
<keyword evidence="10" id="KW-0472">Membrane</keyword>
<gene>
    <name evidence="19" type="primary">LOC106818789</name>
</gene>
<dbReference type="PANTHER" id="PTHR48182:SF2">
    <property type="entry name" value="PROTEIN SERAC1"/>
    <property type="match status" value="1"/>
</dbReference>
<keyword evidence="5" id="KW-0812">Transmembrane</keyword>
<keyword evidence="4" id="KW-0444">Lipid biosynthesis</keyword>
<keyword evidence="11" id="KW-0594">Phospholipid biosynthesis</keyword>
<dbReference type="PROSITE" id="PS50206">
    <property type="entry name" value="RHODANESE_3"/>
    <property type="match status" value="1"/>
</dbReference>
<evidence type="ECO:0000256" key="6">
    <source>
        <dbReference type="ARBA" id="ARBA00022824"/>
    </source>
</evidence>
<keyword evidence="12" id="KW-1208">Phospholipid metabolism</keyword>
<dbReference type="Gene3D" id="3.40.50.1820">
    <property type="entry name" value="alpha/beta hydrolase"/>
    <property type="match status" value="1"/>
</dbReference>
<evidence type="ECO:0000256" key="14">
    <source>
        <dbReference type="ARBA" id="ARBA00040991"/>
    </source>
</evidence>
<sequence>LLPPDIRMKVGDVHVLQPPRRPLELLQHVAHDEEEEEEAGEDATGGSLRRRAARPREATEAGGREEVLRPALAASHVVSVDLVSTTSPCIAAATERARWRFRAADDKPAERRRIRRECTQLILQINALYTVYDMHVNALQIPSHCVEMSRVGVIPLLLNIYQEREHNYGILIVIARIIGNFALNEELHIPLYQAGWVTILAHWIRSPNLKLSIQASRALANIDRDFGGKKYEKGIYLVYPEYRTDHMLCADVVFVHGLLGGPFKTWRQGKREPVAASGPVSAEPLVADDDGAEDMKNDAGYTECWPKDWLPQDFPNVRVLMVGYDTYLSAWGEKCPHGTAKRSLDQRATKMLQKLKAAGVGERPIIFVTHSMGGLLVKQMLFHAMRDPNMEGLFTNTRSVVFYSTPHRGSSLASKTEQAKYLLYPSVEVKELVSDSPKLLKLHDEFINIAKIHNISVLSIGEMSKTPIGPRGAIETHIVPPTSADPGIGDFHLVTDNHLYVCKPRAPSSPAYRLLVEHLSRIVPRDLELHIAQASSEDHLFLDMFHMS</sequence>
<proteinExistence type="inferred from homology"/>
<dbReference type="InterPro" id="IPR052374">
    <property type="entry name" value="SERAC1"/>
</dbReference>
<evidence type="ECO:0000313" key="18">
    <source>
        <dbReference type="Proteomes" id="UP000695022"/>
    </source>
</evidence>
<comment type="similarity">
    <text evidence="13">Belongs to the SERAC1 family.</text>
</comment>
<comment type="subcellular location">
    <subcellularLocation>
        <location evidence="3">Endoplasmic reticulum</location>
    </subcellularLocation>
    <subcellularLocation>
        <location evidence="1">Membrane</location>
        <topology evidence="1">Single-pass membrane protein</topology>
    </subcellularLocation>
    <subcellularLocation>
        <location evidence="2">Mitochondrion</location>
    </subcellularLocation>
</comment>
<keyword evidence="18" id="KW-1185">Reference proteome</keyword>
<evidence type="ECO:0000256" key="8">
    <source>
        <dbReference type="ARBA" id="ARBA00023098"/>
    </source>
</evidence>
<feature type="compositionally biased region" description="Acidic residues" evidence="16">
    <location>
        <begin position="32"/>
        <end position="41"/>
    </location>
</feature>
<dbReference type="PANTHER" id="PTHR48182">
    <property type="entry name" value="PROTEIN SERAC1"/>
    <property type="match status" value="1"/>
</dbReference>
<evidence type="ECO:0000256" key="15">
    <source>
        <dbReference type="ARBA" id="ARBA00041701"/>
    </source>
</evidence>
<evidence type="ECO:0000313" key="19">
    <source>
        <dbReference type="RefSeq" id="XP_014678951.1"/>
    </source>
</evidence>
<keyword evidence="6" id="KW-0256">Endoplasmic reticulum</keyword>
<dbReference type="Gene3D" id="1.25.10.10">
    <property type="entry name" value="Leucine-rich Repeat Variant"/>
    <property type="match status" value="1"/>
</dbReference>
<evidence type="ECO:0000256" key="2">
    <source>
        <dbReference type="ARBA" id="ARBA00004173"/>
    </source>
</evidence>
<feature type="domain" description="Rhodanese" evidence="17">
    <location>
        <begin position="312"/>
        <end position="336"/>
    </location>
</feature>
<evidence type="ECO:0000256" key="4">
    <source>
        <dbReference type="ARBA" id="ARBA00022516"/>
    </source>
</evidence>
<dbReference type="InterPro" id="IPR016024">
    <property type="entry name" value="ARM-type_fold"/>
</dbReference>
<evidence type="ECO:0000256" key="5">
    <source>
        <dbReference type="ARBA" id="ARBA00022692"/>
    </source>
</evidence>
<feature type="non-terminal residue" evidence="19">
    <location>
        <position position="1"/>
    </location>
</feature>
<evidence type="ECO:0000256" key="7">
    <source>
        <dbReference type="ARBA" id="ARBA00022989"/>
    </source>
</evidence>
<dbReference type="InterPro" id="IPR011989">
    <property type="entry name" value="ARM-like"/>
</dbReference>
<keyword evidence="7" id="KW-1133">Transmembrane helix</keyword>
<dbReference type="InterPro" id="IPR029058">
    <property type="entry name" value="AB_hydrolase_fold"/>
</dbReference>
<dbReference type="SUPFAM" id="SSF48371">
    <property type="entry name" value="ARM repeat"/>
    <property type="match status" value="1"/>
</dbReference>
<dbReference type="GeneID" id="106818789"/>
<dbReference type="RefSeq" id="XP_014678951.1">
    <property type="nucleotide sequence ID" value="XM_014823465.1"/>
</dbReference>
<evidence type="ECO:0000256" key="3">
    <source>
        <dbReference type="ARBA" id="ARBA00004240"/>
    </source>
</evidence>
<organism evidence="18 19">
    <name type="scientific">Priapulus caudatus</name>
    <name type="common">Priapulid worm</name>
    <dbReference type="NCBI Taxonomy" id="37621"/>
    <lineage>
        <taxon>Eukaryota</taxon>
        <taxon>Metazoa</taxon>
        <taxon>Ecdysozoa</taxon>
        <taxon>Scalidophora</taxon>
        <taxon>Priapulida</taxon>
        <taxon>Priapulimorpha</taxon>
        <taxon>Priapulimorphida</taxon>
        <taxon>Priapulidae</taxon>
        <taxon>Priapulus</taxon>
    </lineage>
</organism>
<evidence type="ECO:0000256" key="12">
    <source>
        <dbReference type="ARBA" id="ARBA00023264"/>
    </source>
</evidence>
<protein>
    <recommendedName>
        <fullName evidence="14">Protein SERAC1</fullName>
    </recommendedName>
    <alternativeName>
        <fullName evidence="15">Serine active site-containing protein 1</fullName>
    </alternativeName>
</protein>
<evidence type="ECO:0000256" key="9">
    <source>
        <dbReference type="ARBA" id="ARBA00023128"/>
    </source>
</evidence>
<evidence type="ECO:0000256" key="13">
    <source>
        <dbReference type="ARBA" id="ARBA00038024"/>
    </source>
</evidence>
<dbReference type="InterPro" id="IPR001763">
    <property type="entry name" value="Rhodanese-like_dom"/>
</dbReference>
<evidence type="ECO:0000259" key="17">
    <source>
        <dbReference type="PROSITE" id="PS50206"/>
    </source>
</evidence>
<feature type="region of interest" description="Disordered" evidence="16">
    <location>
        <begin position="32"/>
        <end position="64"/>
    </location>
</feature>
<keyword evidence="9" id="KW-0496">Mitochondrion</keyword>
<dbReference type="SUPFAM" id="SSF53474">
    <property type="entry name" value="alpha/beta-Hydrolases"/>
    <property type="match status" value="1"/>
</dbReference>
<evidence type="ECO:0000256" key="10">
    <source>
        <dbReference type="ARBA" id="ARBA00023136"/>
    </source>
</evidence>
<evidence type="ECO:0000256" key="16">
    <source>
        <dbReference type="SAM" id="MobiDB-lite"/>
    </source>
</evidence>
<keyword evidence="8" id="KW-0443">Lipid metabolism</keyword>
<reference evidence="19" key="1">
    <citation type="submission" date="2025-08" db="UniProtKB">
        <authorList>
            <consortium name="RefSeq"/>
        </authorList>
    </citation>
    <scope>IDENTIFICATION</scope>
</reference>